<keyword evidence="8" id="KW-0411">Iron-sulfur</keyword>
<evidence type="ECO:0000256" key="8">
    <source>
        <dbReference type="ARBA" id="ARBA00023014"/>
    </source>
</evidence>
<dbReference type="Pfam" id="PF02662">
    <property type="entry name" value="FlpD"/>
    <property type="match status" value="1"/>
</dbReference>
<dbReference type="PROSITE" id="PS00198">
    <property type="entry name" value="4FE4S_FER_1"/>
    <property type="match status" value="2"/>
</dbReference>
<dbReference type="EMBL" id="KF113859">
    <property type="protein sequence ID" value="AGS82783.1"/>
    <property type="molecule type" value="Genomic_DNA"/>
</dbReference>
<protein>
    <submittedName>
        <fullName evidence="10">Putative methyl-viologen-reducing hydrogenase subunit delta</fullName>
    </submittedName>
</protein>
<dbReference type="SUPFAM" id="SSF54862">
    <property type="entry name" value="4Fe-4S ferredoxins"/>
    <property type="match status" value="1"/>
</dbReference>
<keyword evidence="7" id="KW-0408">Iron</keyword>
<organism evidence="10">
    <name type="scientific">Megalodesulfovibrio gigas</name>
    <name type="common">Desulfovibrio gigas</name>
    <dbReference type="NCBI Taxonomy" id="879"/>
    <lineage>
        <taxon>Bacteria</taxon>
        <taxon>Pseudomonadati</taxon>
        <taxon>Thermodesulfobacteriota</taxon>
        <taxon>Desulfovibrionia</taxon>
        <taxon>Desulfovibrionales</taxon>
        <taxon>Desulfovibrionaceae</taxon>
        <taxon>Megalodesulfovibrio</taxon>
    </lineage>
</organism>
<evidence type="ECO:0000256" key="1">
    <source>
        <dbReference type="ARBA" id="ARBA00001974"/>
    </source>
</evidence>
<evidence type="ECO:0000256" key="4">
    <source>
        <dbReference type="ARBA" id="ARBA00022723"/>
    </source>
</evidence>
<dbReference type="InterPro" id="IPR003813">
    <property type="entry name" value="MvhD/FlpD"/>
</dbReference>
<evidence type="ECO:0000313" key="10">
    <source>
        <dbReference type="EMBL" id="AGS82783.1"/>
    </source>
</evidence>
<keyword evidence="5" id="KW-0274">FAD</keyword>
<feature type="domain" description="4Fe-4S ferredoxin-type" evidence="9">
    <location>
        <begin position="582"/>
        <end position="611"/>
    </location>
</feature>
<dbReference type="OMA" id="LGPNPYK"/>
<keyword evidence="4" id="KW-0479">Metal-binding</keyword>
<evidence type="ECO:0000256" key="2">
    <source>
        <dbReference type="ARBA" id="ARBA00006561"/>
    </source>
</evidence>
<dbReference type="Gene3D" id="3.30.70.20">
    <property type="match status" value="1"/>
</dbReference>
<evidence type="ECO:0000259" key="9">
    <source>
        <dbReference type="PROSITE" id="PS51379"/>
    </source>
</evidence>
<accession>S5WLS9</accession>
<reference evidence="10" key="1">
    <citation type="journal article" date="2013" name="J. Bacteriol.">
        <title>Roles of HynAB and Ech, the only two hydrogenases found in the model sulfate reducer Desulfovibrio gigas.</title>
        <authorList>
            <person name="Morais-Silva F.O."/>
            <person name="Santos C.I."/>
            <person name="Rodrigues R."/>
            <person name="Pereira I.A."/>
            <person name="Rodrigues-Pousada C."/>
        </authorList>
    </citation>
    <scope>NUCLEOTIDE SEQUENCE</scope>
    <source>
        <strain evidence="10">ATCC 19364</strain>
    </source>
</reference>
<dbReference type="GO" id="GO:0016491">
    <property type="term" value="F:oxidoreductase activity"/>
    <property type="evidence" value="ECO:0007669"/>
    <property type="project" value="UniProtKB-KW"/>
</dbReference>
<dbReference type="GO" id="GO:0046872">
    <property type="term" value="F:metal ion binding"/>
    <property type="evidence" value="ECO:0007669"/>
    <property type="project" value="UniProtKB-KW"/>
</dbReference>
<evidence type="ECO:0000256" key="7">
    <source>
        <dbReference type="ARBA" id="ARBA00023004"/>
    </source>
</evidence>
<dbReference type="GO" id="GO:0051539">
    <property type="term" value="F:4 iron, 4 sulfur cluster binding"/>
    <property type="evidence" value="ECO:0007669"/>
    <property type="project" value="UniProtKB-KW"/>
</dbReference>
<dbReference type="InterPro" id="IPR017896">
    <property type="entry name" value="4Fe4S_Fe-S-bd"/>
</dbReference>
<comment type="cofactor">
    <cofactor evidence="1">
        <name>FAD</name>
        <dbReference type="ChEBI" id="CHEBI:57692"/>
    </cofactor>
</comment>
<comment type="similarity">
    <text evidence="2">Belongs to the HdrA family.</text>
</comment>
<dbReference type="SMR" id="S5WLS9"/>
<dbReference type="PROSITE" id="PS51379">
    <property type="entry name" value="4FE4S_FER_2"/>
    <property type="match status" value="2"/>
</dbReference>
<keyword evidence="5" id="KW-0285">Flavoprotein</keyword>
<sequence length="768" mass="83415">MPEKIGVYFDKSCLGAALDVEALTEFVEKKWGSVVAKVESHAILASDSGRALIQKDLDDGETDAVLVCGASPRYDSEFYRFGPNVLVERCNLRELCILPYMNPDGSYAPAGEEGPELMMQMARDYISMSMVKLKQMKVPQPELFETTKTILVLGGGWTGLHAALNSAAAGYDVVLLERADKLGGAALNMLKTVPLKYPHTTAHATGIEEKVAAVEANAKIAVKLKSELTKLSGMPGAFVATIKGPAGETTVNVGSVVLATGWVAQDTKYVECLGYGKIKDVVTTGEFEKMAKAGALKRPSNGAPAKKVAFILNPKKCEPAGPIYKTLAECNLSAEAAAGGDPKGEVEVSEIKQQQWEGYQHLPMATAVNSLVALKQAGYVTDANPSDGIAYVFYDSMIVQGVHERFYKAAQDNPGVMMTKAEIADVVEEDGGVVVKATNTLLGHDLEVLVDLVVVPTGMVPTTAKEPVLHFDYRQGPTFPDLALFEGFCDSNYICFPYETRRTGVYAAGAVRQPMMLDAAEEDAAGATLKAIQSIESANRGVAVHPRAGDQSYPVFNFVRCTQCKRCTEECPFGALDDDEKGTPKPNFSRCRRCGTCMGACPERVISFDTYGIGMMSDMVKQYTIPDDINNGGPRVLIMACENDAYPALDMAARRGLHWSPYVRIMPVRCLGSVNAIWIKDAMSRGTDGVVLLGCKYGDDYQCHFVKGSEICNRRKENIAETLKQLGIEPERVEQYEIAIDEYDKVPGLIEDFLKLVMKLGPNPFKGY</sequence>
<dbReference type="Pfam" id="PF13187">
    <property type="entry name" value="Fer4_9"/>
    <property type="match status" value="1"/>
</dbReference>
<dbReference type="Pfam" id="PF07992">
    <property type="entry name" value="Pyr_redox_2"/>
    <property type="match status" value="1"/>
</dbReference>
<evidence type="ECO:0000256" key="5">
    <source>
        <dbReference type="ARBA" id="ARBA00022827"/>
    </source>
</evidence>
<dbReference type="PANTHER" id="PTHR43498:SF1">
    <property type="entry name" value="COB--COM HETERODISULFIDE REDUCTASE IRON-SULFUR SUBUNIT A"/>
    <property type="match status" value="1"/>
</dbReference>
<gene>
    <name evidence="10" type="primary">qmoB</name>
</gene>
<feature type="domain" description="4Fe-4S ferredoxin-type" evidence="9">
    <location>
        <begin position="552"/>
        <end position="581"/>
    </location>
</feature>
<evidence type="ECO:0000256" key="3">
    <source>
        <dbReference type="ARBA" id="ARBA00022485"/>
    </source>
</evidence>
<name>S5WLS9_MEGGA</name>
<keyword evidence="3" id="KW-0004">4Fe-4S</keyword>
<dbReference type="SUPFAM" id="SSF51905">
    <property type="entry name" value="FAD/NAD(P)-binding domain"/>
    <property type="match status" value="1"/>
</dbReference>
<dbReference type="InterPro" id="IPR039650">
    <property type="entry name" value="HdrA-like"/>
</dbReference>
<dbReference type="PRINTS" id="PR00411">
    <property type="entry name" value="PNDRDTASEI"/>
</dbReference>
<dbReference type="Gene3D" id="3.40.50.720">
    <property type="entry name" value="NAD(P)-binding Rossmann-like Domain"/>
    <property type="match status" value="1"/>
</dbReference>
<dbReference type="AlphaFoldDB" id="S5WLS9"/>
<evidence type="ECO:0000256" key="6">
    <source>
        <dbReference type="ARBA" id="ARBA00023002"/>
    </source>
</evidence>
<dbReference type="InterPro" id="IPR036188">
    <property type="entry name" value="FAD/NAD-bd_sf"/>
</dbReference>
<keyword evidence="6" id="KW-0560">Oxidoreductase</keyword>
<proteinExistence type="inferred from homology"/>
<dbReference type="PANTHER" id="PTHR43498">
    <property type="entry name" value="FERREDOXIN:COB-COM HETERODISULFIDE REDUCTASE SUBUNIT A"/>
    <property type="match status" value="1"/>
</dbReference>
<dbReference type="InterPro" id="IPR017900">
    <property type="entry name" value="4Fe4S_Fe_S_CS"/>
</dbReference>
<dbReference type="InterPro" id="IPR023753">
    <property type="entry name" value="FAD/NAD-binding_dom"/>
</dbReference>